<name>A0A1B1Y8B5_9FLAO</name>
<keyword evidence="1" id="KW-0732">Signal</keyword>
<feature type="chain" id="PRO_5008532590" description="Lipoprotein" evidence="1">
    <location>
        <begin position="20"/>
        <end position="309"/>
    </location>
</feature>
<evidence type="ECO:0000313" key="3">
    <source>
        <dbReference type="Proteomes" id="UP000092967"/>
    </source>
</evidence>
<dbReference type="AlphaFoldDB" id="A0A1B1Y8B5"/>
<evidence type="ECO:0008006" key="4">
    <source>
        <dbReference type="Google" id="ProtNLM"/>
    </source>
</evidence>
<sequence>MKKAIFTFKTCLFAILLSACSEDDNLESNTDKFVTNISLEKQNAFTDEEIKLTFDAKNYDSISVSSEETSIDLTPISVTSYRITSNQQSSGYIDIFTRKITTSNDTIDQLEQVFVKFHERGTTNYQLIDGIDINNSNIYNLLLIHGKPEGITTETIENTTTDPDTEETTTVVNVYEHWHYLSKGFSFRSLKHTGNIISVTVYGTEWEVTLDNGTTATGAKYPYEIGAIGNFTNGIIVDDILSLYNGTIVISQNGNLKRFRILDFNASLADNQTLNLYFTSDNNFNHDGETDFDFTAYKDESVDYITFEH</sequence>
<dbReference type="PROSITE" id="PS51257">
    <property type="entry name" value="PROKAR_LIPOPROTEIN"/>
    <property type="match status" value="1"/>
</dbReference>
<evidence type="ECO:0000313" key="2">
    <source>
        <dbReference type="EMBL" id="ANW96984.1"/>
    </source>
</evidence>
<evidence type="ECO:0000256" key="1">
    <source>
        <dbReference type="SAM" id="SignalP"/>
    </source>
</evidence>
<organism evidence="2 3">
    <name type="scientific">Wenyingzhuangia fucanilytica</name>
    <dbReference type="NCBI Taxonomy" id="1790137"/>
    <lineage>
        <taxon>Bacteria</taxon>
        <taxon>Pseudomonadati</taxon>
        <taxon>Bacteroidota</taxon>
        <taxon>Flavobacteriia</taxon>
        <taxon>Flavobacteriales</taxon>
        <taxon>Flavobacteriaceae</taxon>
        <taxon>Wenyingzhuangia</taxon>
    </lineage>
</organism>
<gene>
    <name evidence="2" type="ORF">AXE80_12145</name>
</gene>
<dbReference type="RefSeq" id="WP_068827712.1">
    <property type="nucleotide sequence ID" value="NZ_CP014224.1"/>
</dbReference>
<proteinExistence type="predicted"/>
<reference evidence="2 3" key="1">
    <citation type="submission" date="2016-02" db="EMBL/GenBank/DDBJ databases">
        <authorList>
            <person name="Wen L."/>
            <person name="He K."/>
            <person name="Yang H."/>
        </authorList>
    </citation>
    <scope>NUCLEOTIDE SEQUENCE [LARGE SCALE GENOMIC DNA]</scope>
    <source>
        <strain evidence="2 3">CZ1127</strain>
    </source>
</reference>
<dbReference type="EMBL" id="CP014224">
    <property type="protein sequence ID" value="ANW96984.1"/>
    <property type="molecule type" value="Genomic_DNA"/>
</dbReference>
<feature type="signal peptide" evidence="1">
    <location>
        <begin position="1"/>
        <end position="19"/>
    </location>
</feature>
<protein>
    <recommendedName>
        <fullName evidence="4">Lipoprotein</fullName>
    </recommendedName>
</protein>
<accession>A0A1B1Y8B5</accession>
<dbReference type="KEGG" id="wfu:AXE80_12145"/>
<dbReference type="Proteomes" id="UP000092967">
    <property type="component" value="Chromosome"/>
</dbReference>
<keyword evidence="3" id="KW-1185">Reference proteome</keyword>